<dbReference type="Gene3D" id="1.10.10.1830">
    <property type="entry name" value="Non-ribosomal peptide synthase, adenylation domain"/>
    <property type="match status" value="1"/>
</dbReference>
<dbReference type="PROSITE" id="PS00012">
    <property type="entry name" value="PHOSPHOPANTETHEINE"/>
    <property type="match status" value="2"/>
</dbReference>
<dbReference type="InterPro" id="IPR023213">
    <property type="entry name" value="CAT-like_dom_sf"/>
</dbReference>
<dbReference type="InterPro" id="IPR009081">
    <property type="entry name" value="PP-bd_ACP"/>
</dbReference>
<evidence type="ECO:0000256" key="4">
    <source>
        <dbReference type="ARBA" id="ARBA00022553"/>
    </source>
</evidence>
<dbReference type="OrthoDB" id="9778690at2"/>
<dbReference type="CDD" id="cd05930">
    <property type="entry name" value="A_NRPS"/>
    <property type="match status" value="1"/>
</dbReference>
<accession>A0A0N8VN78</accession>
<dbReference type="GO" id="GO:0031177">
    <property type="term" value="F:phosphopantetheine binding"/>
    <property type="evidence" value="ECO:0007669"/>
    <property type="project" value="InterPro"/>
</dbReference>
<dbReference type="STRING" id="362413.RC62_4110"/>
<dbReference type="GO" id="GO:0044550">
    <property type="term" value="P:secondary metabolite biosynthetic process"/>
    <property type="evidence" value="ECO:0007669"/>
    <property type="project" value="TreeGrafter"/>
</dbReference>
<dbReference type="InterPro" id="IPR045851">
    <property type="entry name" value="AMP-bd_C_sf"/>
</dbReference>
<keyword evidence="4" id="KW-0597">Phosphoprotein</keyword>
<dbReference type="Pfam" id="PF00668">
    <property type="entry name" value="Condensation"/>
    <property type="match status" value="2"/>
</dbReference>
<evidence type="ECO:0000313" key="7">
    <source>
        <dbReference type="Proteomes" id="UP000050443"/>
    </source>
</evidence>
<evidence type="ECO:0000256" key="2">
    <source>
        <dbReference type="ARBA" id="ARBA00006432"/>
    </source>
</evidence>
<dbReference type="NCBIfam" id="NF003417">
    <property type="entry name" value="PRK04813.1"/>
    <property type="match status" value="2"/>
</dbReference>
<gene>
    <name evidence="6" type="ORF">RC62_4110</name>
</gene>
<dbReference type="InterPro" id="IPR020845">
    <property type="entry name" value="AMP-binding_CS"/>
</dbReference>
<dbReference type="FunFam" id="3.30.300.30:FF:000010">
    <property type="entry name" value="Enterobactin synthetase component F"/>
    <property type="match status" value="1"/>
</dbReference>
<dbReference type="Pfam" id="PF13193">
    <property type="entry name" value="AMP-binding_C"/>
    <property type="match status" value="2"/>
</dbReference>
<dbReference type="Gene3D" id="3.30.559.30">
    <property type="entry name" value="Nonribosomal peptide synthetase, condensation domain"/>
    <property type="match status" value="2"/>
</dbReference>
<sequence>MQALLKKLNKINVKIDLVDEKLNIQAPKGVVTEDLLNEIKLHKSELIKFIALYKNENNRTSVIPKASKQSSYELSSSQKRMWLLNQFEKESIIYNMPGVFELKGFLSVNFLEKAFLALIERHESLRTSFEENDLGEIRQVILDIEHVKFQLQYEEIRDHENDAENLKSIIQAETNFSFDLSSDALLRAKLIKTSHDTYAFVCVMHHIISDGWSTEVMINELFTLYDFYANELVIPLHPLQIQYKDYAVWQQNQLRQKGSDIHKNYWTEKFSGEVPVLDLPGYQSRPVVKTYNGNFITQEISTDVYREFQNLCKSQDSTLFMGLLSVIKVLLYKYTQQSDIIIGSPIAGREYVELQNQIGVYVNTLALRTQFDGNDNFKTVLTNVKKIVLEAYEHQVYPFDELVENLTVKRDISRNPLFDVVVTLQNNSNSGQTLQNNSLQIKELQLEENTISKFDLEFAFQENENKLSLAITYNTDIYNYDFVQAILSHFSVILDEVVKQPVTSVRSLNYLTSTEKRTVLYDFNDTHIHYPVDHTIIELFEEQAAKTPDNIAVVFENNTLTYQELNEKANQIGNYLRNNYNIQPDNFIGVKLHRSNDLIVSILGVLKSGAAYIPIDPAYPQDRIDYIESDSNIKVLIDQKELQLIYNEIGKYSKLNIEKINHPNDLAYAIYTSGTTGNPKGVLIEHKNLINLCHWHITEFDVTESSKATLFSGVGFDASVWEIFPYLITGSSLFPINDEGIRFNSNKLVDFYQNHNISHSYVPTAICNDLINMDVAVPNIKLLVGGEALIINKQTKLEIYNNYGPTENTVVSTSWKVNTNKTGIIPIGSPISNTQIYILDEQKQPLPIGVSGKIYVSGASIARGYLNLPELTAEKFVTNPFVANTLMYETGDLGRWLADGSIEFLGRNDFQVKIRGHRIELGDIESVLIHFSPSLSQVVVAVQEQKGEKVLVAYYVSQDNIDKSDLRHFLQKELPEYMIPNFYVALDKVPLTPNGKVDRKALPGISESDIIRRAYVSPVSDHEIKLAVIWQDVLKVDQVGITDNFFELGGHSLIMVQVINHIFKELGKSLSFRDFFSNPTIEGLCGKLQESGYVPIPKAAAAVSYRLTSSQNRLWLLSQFEGGSLAYNMSTAVAFKGTIDHFHFQNAFRILIERHEILRTSFQITPLGEVMQFVKAAAEVHFEIPQKDFTGINAQGDALNAYLQQQNNAPFDLENAPLIRGTLAQLTQEDYVFQLSIHHIIGDGWSMEILVTELVTIYNALLSGTTANLEALRIQFKDYAVWMASDAQQEKLQLSGQYWLGQFSGDLPVLDLGYKARPSVQRYHGESLTHTFSKGFLQDLKHFSQQHDLTLFMTLMSGVNLLLHRYTGQDDIILGTPIAGREHQDLENQIGLYLNTLAVRTRLNSQGSFLDLVRHEKQVLLEAYDHQGYPLDELIGNLDLKRDMSRSALFDVLVVLQNQAENLSTAEELINLKVSSYELANKTSKFDLSYSFSQSDSLKLSITYNTDLYEAVFVERMFSHLEHLLSQAIANPAVLLKEIDYLTPLEQQELLIGFNTPLTSYSKEPVTALFEAQAKSNPMAAALVFGDKKVSYESLLEEVNSISDYLINKGVSRGDKIILCFESHLDKAIAGMLGILKAGAVYVPVDPDYPIERIEFIIADTQSKYVLSNTTDAALFANTDVEVILLDKLSPVVYGTKSISISGSDHAYVIYTSGSTGHPKGVLVNHKNISDYVSGLSSATAIESNTSFGLMSTIATDLGNTVLFSSLVFGKMLHLFSKSSLRDVDYIQAYFTAHSIDCIKIVPSYWRGLELGAAVGSPLKMIIFGGEELSIDLVRKIQSERAGIRIINHYGPTETTIGKLLHEVEADRDYYKIPIGRPFSNTRCYVVDEHLSLCPQGVVGELLIGGEGVSEGYLNNAGLTAQKFIADTFTDSPQKLYRTGDRVVMHFNGEIEFKGRIDNQVKILGHRIELSEIENVLNSHDAISSGVATVVSDAEGNQSLAAYVVYKTDAVEKTALLEFLRSRLPGIMIPASIVSIAEIPLTSNGKINRKALPAIDAADSAGRTYIAPESAVEIKLAQIWQEVLKTERVGITDNFFELGGNSLKVVKILHRVNHEFNIDINIKNVFKYPTIQDLAFHIIIAQKQKDISSTDKKLKEISL</sequence>
<dbReference type="GO" id="GO:0043041">
    <property type="term" value="P:amino acid activation for nonribosomal peptide biosynthetic process"/>
    <property type="evidence" value="ECO:0007669"/>
    <property type="project" value="TreeGrafter"/>
</dbReference>
<dbReference type="Pfam" id="PF00501">
    <property type="entry name" value="AMP-binding"/>
    <property type="match status" value="2"/>
</dbReference>
<dbReference type="Gene3D" id="3.40.50.980">
    <property type="match status" value="4"/>
</dbReference>
<dbReference type="InterPro" id="IPR006162">
    <property type="entry name" value="Ppantetheine_attach_site"/>
</dbReference>
<dbReference type="FunFam" id="2.30.38.10:FF:000001">
    <property type="entry name" value="Non-ribosomal peptide synthetase PvdI"/>
    <property type="match status" value="1"/>
</dbReference>
<dbReference type="PROSITE" id="PS00455">
    <property type="entry name" value="AMP_BINDING"/>
    <property type="match status" value="1"/>
</dbReference>
<evidence type="ECO:0000259" key="5">
    <source>
        <dbReference type="PROSITE" id="PS50075"/>
    </source>
</evidence>
<dbReference type="InterPro" id="IPR020806">
    <property type="entry name" value="PKS_PP-bd"/>
</dbReference>
<dbReference type="InterPro" id="IPR044894">
    <property type="entry name" value="TubC_N_sf"/>
</dbReference>
<dbReference type="Gene3D" id="3.30.300.30">
    <property type="match status" value="2"/>
</dbReference>
<evidence type="ECO:0000313" key="6">
    <source>
        <dbReference type="EMBL" id="KQB41364.1"/>
    </source>
</evidence>
<comment type="similarity">
    <text evidence="2">Belongs to the ATP-dependent AMP-binding enzyme family.</text>
</comment>
<dbReference type="Pfam" id="PF18563">
    <property type="entry name" value="TubC_N"/>
    <property type="match status" value="1"/>
</dbReference>
<dbReference type="SUPFAM" id="SSF56801">
    <property type="entry name" value="Acetyl-CoA synthetase-like"/>
    <property type="match status" value="2"/>
</dbReference>
<dbReference type="FunFam" id="1.10.1200.10:FF:000005">
    <property type="entry name" value="Nonribosomal peptide synthetase 1"/>
    <property type="match status" value="2"/>
</dbReference>
<dbReference type="InterPro" id="IPR036736">
    <property type="entry name" value="ACP-like_sf"/>
</dbReference>
<dbReference type="PROSITE" id="PS50075">
    <property type="entry name" value="CARRIER"/>
    <property type="match status" value="2"/>
</dbReference>
<comment type="caution">
    <text evidence="6">The sequence shown here is derived from an EMBL/GenBank/DDBJ whole genome shotgun (WGS) entry which is preliminary data.</text>
</comment>
<dbReference type="SMART" id="SM00823">
    <property type="entry name" value="PKS_PP"/>
    <property type="match status" value="2"/>
</dbReference>
<dbReference type="PANTHER" id="PTHR45527">
    <property type="entry name" value="NONRIBOSOMAL PEPTIDE SYNTHETASE"/>
    <property type="match status" value="1"/>
</dbReference>
<dbReference type="RefSeq" id="WP_055093509.1">
    <property type="nucleotide sequence ID" value="NZ_JRLF01000008.1"/>
</dbReference>
<dbReference type="Pfam" id="PF00550">
    <property type="entry name" value="PP-binding"/>
    <property type="match status" value="2"/>
</dbReference>
<evidence type="ECO:0000256" key="1">
    <source>
        <dbReference type="ARBA" id="ARBA00001957"/>
    </source>
</evidence>
<comment type="cofactor">
    <cofactor evidence="1">
        <name>pantetheine 4'-phosphate</name>
        <dbReference type="ChEBI" id="CHEBI:47942"/>
    </cofactor>
</comment>
<dbReference type="FunFam" id="3.30.559.10:FF:000012">
    <property type="entry name" value="Non-ribosomal peptide synthetase"/>
    <property type="match status" value="1"/>
</dbReference>
<dbReference type="GO" id="GO:0005737">
    <property type="term" value="C:cytoplasm"/>
    <property type="evidence" value="ECO:0007669"/>
    <property type="project" value="TreeGrafter"/>
</dbReference>
<dbReference type="InterPro" id="IPR001242">
    <property type="entry name" value="Condensation_dom"/>
</dbReference>
<dbReference type="FunFam" id="3.40.50.980:FF:000001">
    <property type="entry name" value="Non-ribosomal peptide synthetase"/>
    <property type="match status" value="1"/>
</dbReference>
<feature type="domain" description="Carrier" evidence="5">
    <location>
        <begin position="2067"/>
        <end position="2142"/>
    </location>
</feature>
<dbReference type="InterPro" id="IPR025110">
    <property type="entry name" value="AMP-bd_C"/>
</dbReference>
<dbReference type="SUPFAM" id="SSF47336">
    <property type="entry name" value="ACP-like"/>
    <property type="match status" value="2"/>
</dbReference>
<dbReference type="SUPFAM" id="SSF52777">
    <property type="entry name" value="CoA-dependent acyltransferases"/>
    <property type="match status" value="4"/>
</dbReference>
<dbReference type="InterPro" id="IPR041464">
    <property type="entry name" value="TubC_N"/>
</dbReference>
<dbReference type="PATRIC" id="fig|362413.3.peg.4033"/>
<dbReference type="InterPro" id="IPR000873">
    <property type="entry name" value="AMP-dep_synth/lig_dom"/>
</dbReference>
<dbReference type="Gene3D" id="3.30.559.10">
    <property type="entry name" value="Chloramphenicol acetyltransferase-like domain"/>
    <property type="match status" value="2"/>
</dbReference>
<dbReference type="NCBIfam" id="TIGR01733">
    <property type="entry name" value="AA-adenyl-dom"/>
    <property type="match status" value="2"/>
</dbReference>
<name>A0A0N8VN78_9FLAO</name>
<protein>
    <submittedName>
        <fullName evidence="6">Nonribosomal peptide synthetase</fullName>
    </submittedName>
</protein>
<dbReference type="EMBL" id="JRLF01000008">
    <property type="protein sequence ID" value="KQB41364.1"/>
    <property type="molecule type" value="Genomic_DNA"/>
</dbReference>
<reference evidence="6 7" key="1">
    <citation type="submission" date="2014-09" db="EMBL/GenBank/DDBJ databases">
        <title>Genome sequence of Flavobacterium aquidurense RC62.</title>
        <authorList>
            <person name="Kim J.F."/>
            <person name="Kwak M.-J."/>
        </authorList>
    </citation>
    <scope>NUCLEOTIDE SEQUENCE [LARGE SCALE GENOMIC DNA]</scope>
    <source>
        <strain evidence="6 7">RC62</strain>
    </source>
</reference>
<organism evidence="6 7">
    <name type="scientific">Flavobacterium aquidurense</name>
    <dbReference type="NCBI Taxonomy" id="362413"/>
    <lineage>
        <taxon>Bacteria</taxon>
        <taxon>Pseudomonadati</taxon>
        <taxon>Bacteroidota</taxon>
        <taxon>Flavobacteriia</taxon>
        <taxon>Flavobacteriales</taxon>
        <taxon>Flavobacteriaceae</taxon>
        <taxon>Flavobacterium</taxon>
    </lineage>
</organism>
<dbReference type="Proteomes" id="UP000050443">
    <property type="component" value="Unassembled WGS sequence"/>
</dbReference>
<proteinExistence type="inferred from homology"/>
<dbReference type="CDD" id="cd19531">
    <property type="entry name" value="LCL_NRPS-like"/>
    <property type="match status" value="2"/>
</dbReference>
<dbReference type="GO" id="GO:0003824">
    <property type="term" value="F:catalytic activity"/>
    <property type="evidence" value="ECO:0007669"/>
    <property type="project" value="InterPro"/>
</dbReference>
<evidence type="ECO:0000256" key="3">
    <source>
        <dbReference type="ARBA" id="ARBA00022450"/>
    </source>
</evidence>
<dbReference type="Gene3D" id="2.30.38.10">
    <property type="entry name" value="Luciferase, Domain 3"/>
    <property type="match status" value="2"/>
</dbReference>
<dbReference type="Gene3D" id="1.10.1200.10">
    <property type="entry name" value="ACP-like"/>
    <property type="match status" value="2"/>
</dbReference>
<dbReference type="PANTHER" id="PTHR45527:SF1">
    <property type="entry name" value="FATTY ACID SYNTHASE"/>
    <property type="match status" value="1"/>
</dbReference>
<feature type="domain" description="Carrier" evidence="5">
    <location>
        <begin position="1017"/>
        <end position="1092"/>
    </location>
</feature>
<dbReference type="InterPro" id="IPR010071">
    <property type="entry name" value="AA_adenyl_dom"/>
</dbReference>
<keyword evidence="3" id="KW-0596">Phosphopantetheine</keyword>